<name>A0A2N9J5I7_FAGSY</name>
<protein>
    <submittedName>
        <fullName evidence="1">Uncharacterized protein</fullName>
    </submittedName>
</protein>
<evidence type="ECO:0000313" key="1">
    <source>
        <dbReference type="EMBL" id="SPD31780.1"/>
    </source>
</evidence>
<dbReference type="EMBL" id="OIVN01006379">
    <property type="protein sequence ID" value="SPD31780.1"/>
    <property type="molecule type" value="Genomic_DNA"/>
</dbReference>
<dbReference type="AlphaFoldDB" id="A0A2N9J5I7"/>
<proteinExistence type="predicted"/>
<organism evidence="1">
    <name type="scientific">Fagus sylvatica</name>
    <name type="common">Beechnut</name>
    <dbReference type="NCBI Taxonomy" id="28930"/>
    <lineage>
        <taxon>Eukaryota</taxon>
        <taxon>Viridiplantae</taxon>
        <taxon>Streptophyta</taxon>
        <taxon>Embryophyta</taxon>
        <taxon>Tracheophyta</taxon>
        <taxon>Spermatophyta</taxon>
        <taxon>Magnoliopsida</taxon>
        <taxon>eudicotyledons</taxon>
        <taxon>Gunneridae</taxon>
        <taxon>Pentapetalae</taxon>
        <taxon>rosids</taxon>
        <taxon>fabids</taxon>
        <taxon>Fagales</taxon>
        <taxon>Fagaceae</taxon>
        <taxon>Fagus</taxon>
    </lineage>
</organism>
<sequence>MMSKIEWRVVTTMKILSSLLNRVLCRIWGIRVSPALVLAADTYAAILSS</sequence>
<reference evidence="1" key="1">
    <citation type="submission" date="2018-02" db="EMBL/GenBank/DDBJ databases">
        <authorList>
            <person name="Cohen D.B."/>
            <person name="Kent A.D."/>
        </authorList>
    </citation>
    <scope>NUCLEOTIDE SEQUENCE</scope>
</reference>
<accession>A0A2N9J5I7</accession>
<gene>
    <name evidence="1" type="ORF">FSB_LOCUS59662</name>
</gene>